<dbReference type="RefSeq" id="WP_220620637.1">
    <property type="nucleotide sequence ID" value="NZ_RKLR01000019.1"/>
</dbReference>
<keyword evidence="2" id="KW-1185">Reference proteome</keyword>
<dbReference type="Proteomes" id="UP001430377">
    <property type="component" value="Unassembled WGS sequence"/>
</dbReference>
<organism evidence="1 2">
    <name type="scientific">Haloarcula rubra</name>
    <dbReference type="NCBI Taxonomy" id="2487747"/>
    <lineage>
        <taxon>Archaea</taxon>
        <taxon>Methanobacteriati</taxon>
        <taxon>Methanobacteriota</taxon>
        <taxon>Stenosarchaea group</taxon>
        <taxon>Halobacteria</taxon>
        <taxon>Halobacteriales</taxon>
        <taxon>Haloarculaceae</taxon>
        <taxon>Haloarcula</taxon>
    </lineage>
</organism>
<name>A0AAW4PX80_9EURY</name>
<dbReference type="EMBL" id="RKLR01000019">
    <property type="protein sequence ID" value="MBX0325776.1"/>
    <property type="molecule type" value="Genomic_DNA"/>
</dbReference>
<evidence type="ECO:0000313" key="2">
    <source>
        <dbReference type="Proteomes" id="UP001430377"/>
    </source>
</evidence>
<sequence length="76" mass="8564">MNRPSKRSFADPDTLFTLIRSDTPVDVDGFKLGEPTGEVECDECGQSAAAPEYINHLPDCSQADVRSEWYYDIHKQ</sequence>
<gene>
    <name evidence="1" type="ORF">EGH21_22420</name>
</gene>
<evidence type="ECO:0000313" key="1">
    <source>
        <dbReference type="EMBL" id="MBX0325776.1"/>
    </source>
</evidence>
<accession>A0AAW4PX80</accession>
<reference evidence="1 2" key="1">
    <citation type="submission" date="2021-06" db="EMBL/GenBank/DDBJ databases">
        <title>Halomicroarcula sp. a new haloarchaeum isolated from saline soil.</title>
        <authorList>
            <person name="Duran-Viseras A."/>
            <person name="Sanchez-Porro C."/>
            <person name="Ventosa A."/>
        </authorList>
    </citation>
    <scope>NUCLEOTIDE SEQUENCE [LARGE SCALE GENOMIC DNA]</scope>
    <source>
        <strain evidence="1 2">F13</strain>
    </source>
</reference>
<dbReference type="AlphaFoldDB" id="A0AAW4PX80"/>
<protein>
    <submittedName>
        <fullName evidence="1">Uncharacterized protein</fullName>
    </submittedName>
</protein>
<comment type="caution">
    <text evidence="1">The sequence shown here is derived from an EMBL/GenBank/DDBJ whole genome shotgun (WGS) entry which is preliminary data.</text>
</comment>
<proteinExistence type="predicted"/>